<accession>A0ABR6VK57</accession>
<dbReference type="Proteomes" id="UP000606870">
    <property type="component" value="Unassembled WGS sequence"/>
</dbReference>
<gene>
    <name evidence="2" type="ORF">H8J70_10535</name>
</gene>
<evidence type="ECO:0000313" key="3">
    <source>
        <dbReference type="Proteomes" id="UP000606870"/>
    </source>
</evidence>
<name>A0ABR6VK57_9FIRM</name>
<keyword evidence="1" id="KW-0732">Signal</keyword>
<sequence length="1865" mass="194612">MRKQYNTLTMLVLASLFTMTLSVPQVQASILIGTVDPNTNTVAETKFPENTSVKVIPEESIVIVDDAVHVSELTKQSEYNIITLSGDDAKVVVTGGNVVEGKNYATPSLAAAYTIEDVTPVLGNKVVIEKGAEVLIAPTADTDSPVLAGGYAEAAAAQANEVIVRDATLIIAKEAPSNVLTAAVLAQDVKPVNASLYGGAGNNLAQDNTVSLTDVNINENTDLTIAGGYIHDEGSADKNEVSLTNLNLDPDSTYISEVAGGNAYNGTANENTVAITQETAVSVELGDVYGGYTYESTANNNTVTLTGTEITSAGANTNGLTPEKSLRAETITGGDTWDEAANENTVSLTQAYAYTVIGGTTGNAVANGNEVSLTQSFAGWTTGGTVRAYSLEVTDTITADANKVTGTDNSMYMVYGGHVEGNGFQYNYPSYQLQSANAILADASNEEILKPTLQANDNRVDLKNGTVYDEVYGGLVDTGFGMVDGVLMTTAAQQPQEPSVPKTIETYRADSNNVHLENMDVSGNIYGGKADKMQSYGSYDNSENTLHADTNTVELMGGTAAADITGGEVSTDGGGRLLLRSVNVAVATPASSPSTYTLAADGNEVHIKGTTVNGSIYGGKVTTELTTWYSLLRKEPTAHANNNKITLADATISYDPPMTYANSLANTAPVLRVARAWQSPQVIIGGYTPVGEASANSVELTNANVSNDQLTIYGGLAPDTASQNRVAITGTTDANGAPSIQTGNLYGGKAGSQDTAYSYSNGERALRLTTDSEGNGTYTAGIASAGNDITLTNVHAADVYGGKAEANTALTPFDPDGNDVVQQQLKLNSLSATVTAAANGNNASLTNSQADTVYGGTVSGEIQEASDAAYYLGVGPDQTKLTLDFPANENTVTLHHATIGSVWGGYTASSEQSSTPIFNSVVLRAMIADPAYYEVSAGSANDNQVYLDQDAIVTDLAVGGEAAAGTADRNLLSLNGVSVGPAAGEATPYPVTPIYKWSISPASANFTGTLLAGGIAHTGEASANTVQIKNTTLNSQLTHILGGWGSTHSDNNTLDLALASTAAADNQVIVAAGIAEDGHANSNTLTLTDTGSGTYHTIIGGLSKNDLPAESTYGASGNTVTVSGITMETSYIDEYVADRPVIIGLQGGRALAGDATGNTLQATNSDLTLTVGGYAEAGNATGNTVRIIASQADVLADGTLPGFVAGGMTRMGNEASGNYVTVTDHSDIAAIEGGYASLGNSAGNSVYLANSHSGLVVGGGTGSTLSSLITESLTYEASTMGDAKGNEVLIDADSTVDKALGGISLDLQLHALPDAILLAAPVLSLSAGPESIRSGNALNNTVTLKQGTVTTSIVGGFSQSGEASGNTLNLYSGTAGTTDATANSSSLNIDPNLIAGGYAMNGAATGNTVNVYGSKLGTMMSLYGGYSQTASQDNTLNMYTKDNTVQNLDYFQNLNFYVPEDTVANETLLTVTDTADVSNAAIQAGIQQSTKLSPGEHINVIYDAKGLATDGATYHMMPGLDKAIDTGFVLHQVRIHQQDPYTIVLDIPENDQPALHPDTKLIPEERTAAISRLNNAADFALSNAYDGALAAWEQNEVKAKFAPYIVLGGHDLRTDTGSYIDTQGFNGNLGFVRRTYHETYADTIMPFVEYGNGNYTAHLDNGARADGDQHYTGAGLLVRRDKTNGLHYEAMLRAGRLDSDFHTQILGYQASYDTNTPYISAHLGLGKLFQKRNNSTYDIYTKFLWTHLASDTVTLHSSLGNSQYNLDSVNAYTARLGFRWTKTLSPSKSYYAGLAWNYEFGDNAKAHYGILETPTAGAKGSSALFELGWQSQITKENPWGAKIQVTAWTGIQKGLTYSATISRAF</sequence>
<dbReference type="Gene3D" id="2.40.128.130">
    <property type="entry name" value="Autotransporter beta-domain"/>
    <property type="match status" value="1"/>
</dbReference>
<feature type="signal peptide" evidence="1">
    <location>
        <begin position="1"/>
        <end position="28"/>
    </location>
</feature>
<dbReference type="InterPro" id="IPR036709">
    <property type="entry name" value="Autotransporte_beta_dom_sf"/>
</dbReference>
<protein>
    <submittedName>
        <fullName evidence="2">Autotransporter outer membrane beta-barrel domain-containing protein</fullName>
    </submittedName>
</protein>
<keyword evidence="3" id="KW-1185">Reference proteome</keyword>
<evidence type="ECO:0000256" key="1">
    <source>
        <dbReference type="SAM" id="SignalP"/>
    </source>
</evidence>
<reference evidence="2 3" key="1">
    <citation type="submission" date="2020-08" db="EMBL/GenBank/DDBJ databases">
        <authorList>
            <person name="Liu C."/>
            <person name="Sun Q."/>
        </authorList>
    </citation>
    <scope>NUCLEOTIDE SEQUENCE [LARGE SCALE GENOMIC DNA]</scope>
    <source>
        <strain evidence="2 3">NSJ-59</strain>
    </source>
</reference>
<dbReference type="SUPFAM" id="SSF103515">
    <property type="entry name" value="Autotransporter"/>
    <property type="match status" value="1"/>
</dbReference>
<evidence type="ECO:0000313" key="2">
    <source>
        <dbReference type="EMBL" id="MBC3537677.1"/>
    </source>
</evidence>
<organism evidence="2 3">
    <name type="scientific">Megasphaera hominis</name>
    <dbReference type="NCBI Taxonomy" id="159836"/>
    <lineage>
        <taxon>Bacteria</taxon>
        <taxon>Bacillati</taxon>
        <taxon>Bacillota</taxon>
        <taxon>Negativicutes</taxon>
        <taxon>Veillonellales</taxon>
        <taxon>Veillonellaceae</taxon>
        <taxon>Megasphaera</taxon>
    </lineage>
</organism>
<dbReference type="RefSeq" id="WP_186504251.1">
    <property type="nucleotide sequence ID" value="NZ_JACOGK010000036.1"/>
</dbReference>
<proteinExistence type="predicted"/>
<comment type="caution">
    <text evidence="2">The sequence shown here is derived from an EMBL/GenBank/DDBJ whole genome shotgun (WGS) entry which is preliminary data.</text>
</comment>
<dbReference type="EMBL" id="JACOGK010000036">
    <property type="protein sequence ID" value="MBC3537677.1"/>
    <property type="molecule type" value="Genomic_DNA"/>
</dbReference>
<feature type="chain" id="PRO_5047405496" evidence="1">
    <location>
        <begin position="29"/>
        <end position="1865"/>
    </location>
</feature>